<dbReference type="Proteomes" id="UP000326994">
    <property type="component" value="Unassembled WGS sequence"/>
</dbReference>
<dbReference type="EMBL" id="BKCF01000003">
    <property type="protein sequence ID" value="GEQ86537.1"/>
    <property type="molecule type" value="Genomic_DNA"/>
</dbReference>
<evidence type="ECO:0000313" key="3">
    <source>
        <dbReference type="Proteomes" id="UP000326994"/>
    </source>
</evidence>
<evidence type="ECO:0008006" key="4">
    <source>
        <dbReference type="Google" id="ProtNLM"/>
    </source>
</evidence>
<feature type="coiled-coil region" evidence="1">
    <location>
        <begin position="119"/>
        <end position="184"/>
    </location>
</feature>
<name>A0A5J4FV18_9FLAO</name>
<evidence type="ECO:0000256" key="1">
    <source>
        <dbReference type="SAM" id="Coils"/>
    </source>
</evidence>
<reference evidence="2 3" key="1">
    <citation type="submission" date="2019-08" db="EMBL/GenBank/DDBJ databases">
        <title>Ulvibacter marinistellae sp. nov., isolated from a starfish, Patiria pectinifera.</title>
        <authorList>
            <person name="Kawano K."/>
            <person name="Ushijima N."/>
            <person name="Kihara M."/>
            <person name="Itoh H."/>
        </authorList>
    </citation>
    <scope>NUCLEOTIDE SEQUENCE [LARGE SCALE GENOMIC DNA]</scope>
    <source>
        <strain evidence="2 3">KK4</strain>
    </source>
</reference>
<organism evidence="2 3">
    <name type="scientific">Patiriisocius marinistellae</name>
    <dbReference type="NCBI Taxonomy" id="2494560"/>
    <lineage>
        <taxon>Bacteria</taxon>
        <taxon>Pseudomonadati</taxon>
        <taxon>Bacteroidota</taxon>
        <taxon>Flavobacteriia</taxon>
        <taxon>Flavobacteriales</taxon>
        <taxon>Flavobacteriaceae</taxon>
        <taxon>Patiriisocius</taxon>
    </lineage>
</organism>
<accession>A0A5J4FV18</accession>
<keyword evidence="3" id="KW-1185">Reference proteome</keyword>
<gene>
    <name evidence="2" type="ORF">ULMS_20450</name>
</gene>
<comment type="caution">
    <text evidence="2">The sequence shown here is derived from an EMBL/GenBank/DDBJ whole genome shotgun (WGS) entry which is preliminary data.</text>
</comment>
<dbReference type="AlphaFoldDB" id="A0A5J4FV18"/>
<proteinExistence type="predicted"/>
<keyword evidence="1" id="KW-0175">Coiled coil</keyword>
<protein>
    <recommendedName>
        <fullName evidence="4">Anti-sigma factor</fullName>
    </recommendedName>
</protein>
<sequence length="186" mass="21357">MMKNSIENILKNDNGQFDVEKTPQGHQNRFFEKLKAQEEVITIKNKKVTWWKPLTIAASFAVLFTVGSLFFNDNTVPQEAELASVSVEMQQTQSFFTTAINEELKTLKSYNDPELKEIINETLTEIEALEAQYKILKVDLLQSGNDKRVVTAMIANFQNRIELLQEVINTIEDIKNQKNNTDEITL</sequence>
<evidence type="ECO:0000313" key="2">
    <source>
        <dbReference type="EMBL" id="GEQ86537.1"/>
    </source>
</evidence>